<dbReference type="Proteomes" id="UP000030518">
    <property type="component" value="Unassembled WGS sequence"/>
</dbReference>
<dbReference type="InterPro" id="IPR058548">
    <property type="entry name" value="MlaB-like_STAS"/>
</dbReference>
<feature type="domain" description="STAS" evidence="1">
    <location>
        <begin position="50"/>
        <end position="104"/>
    </location>
</feature>
<protein>
    <submittedName>
        <fullName evidence="2">STAS domain-containing protein</fullName>
    </submittedName>
</protein>
<name>A0A0A2WF30_9GAMM</name>
<dbReference type="EMBL" id="JRKJ01000020">
    <property type="protein sequence ID" value="KGQ18363.1"/>
    <property type="molecule type" value="Genomic_DNA"/>
</dbReference>
<dbReference type="eggNOG" id="COG3113">
    <property type="taxonomic scope" value="Bacteria"/>
</dbReference>
<dbReference type="InterPro" id="IPR036513">
    <property type="entry name" value="STAS_dom_sf"/>
</dbReference>
<dbReference type="Pfam" id="PF13466">
    <property type="entry name" value="STAS_2"/>
    <property type="match status" value="1"/>
</dbReference>
<dbReference type="Gene3D" id="3.30.750.24">
    <property type="entry name" value="STAS domain"/>
    <property type="match status" value="1"/>
</dbReference>
<dbReference type="SUPFAM" id="SSF52091">
    <property type="entry name" value="SpoIIaa-like"/>
    <property type="match status" value="1"/>
</dbReference>
<dbReference type="RefSeq" id="WP_052116405.1">
    <property type="nucleotide sequence ID" value="NZ_JRKJ01000020.1"/>
</dbReference>
<proteinExistence type="predicted"/>
<evidence type="ECO:0000259" key="1">
    <source>
        <dbReference type="PROSITE" id="PS50801"/>
    </source>
</evidence>
<dbReference type="PATRIC" id="fig|1300345.3.peg.2435"/>
<reference evidence="2 3" key="1">
    <citation type="submission" date="2014-09" db="EMBL/GenBank/DDBJ databases">
        <title>Genome sequences of Lysobacter dokdonensis DS-58.</title>
        <authorList>
            <person name="Kim J.F."/>
            <person name="Kwak M.-J."/>
        </authorList>
    </citation>
    <scope>NUCLEOTIDE SEQUENCE [LARGE SCALE GENOMIC DNA]</scope>
    <source>
        <strain evidence="2 3">DS-58</strain>
    </source>
</reference>
<comment type="caution">
    <text evidence="2">The sequence shown here is derived from an EMBL/GenBank/DDBJ whole genome shotgun (WGS) entry which is preliminary data.</text>
</comment>
<dbReference type="InterPro" id="IPR002645">
    <property type="entry name" value="STAS_dom"/>
</dbReference>
<accession>A0A0A2WF30</accession>
<sequence length="104" mass="10704">MNDARRDPAPSPLAVVRDGDALVLTGALVRPAVAGAWTQVAKDIAGVRRIDLRGVTLVDSAGIALLAELAGRAGSGVAVEGRPPGFDELRAAYRLDETLAFANA</sequence>
<evidence type="ECO:0000313" key="2">
    <source>
        <dbReference type="EMBL" id="KGQ18363.1"/>
    </source>
</evidence>
<keyword evidence="3" id="KW-1185">Reference proteome</keyword>
<dbReference type="PROSITE" id="PS50801">
    <property type="entry name" value="STAS"/>
    <property type="match status" value="1"/>
</dbReference>
<dbReference type="OrthoDB" id="6025652at2"/>
<evidence type="ECO:0000313" key="3">
    <source>
        <dbReference type="Proteomes" id="UP000030518"/>
    </source>
</evidence>
<organism evidence="2 3">
    <name type="scientific">Lysobacter dokdonensis DS-58</name>
    <dbReference type="NCBI Taxonomy" id="1300345"/>
    <lineage>
        <taxon>Bacteria</taxon>
        <taxon>Pseudomonadati</taxon>
        <taxon>Pseudomonadota</taxon>
        <taxon>Gammaproteobacteria</taxon>
        <taxon>Lysobacterales</taxon>
        <taxon>Lysobacteraceae</taxon>
        <taxon>Noviluteimonas</taxon>
    </lineage>
</organism>
<dbReference type="STRING" id="1300345.LF41_1362"/>
<gene>
    <name evidence="2" type="ORF">LF41_1362</name>
</gene>
<dbReference type="AlphaFoldDB" id="A0A0A2WF30"/>